<keyword evidence="3" id="KW-1185">Reference proteome</keyword>
<feature type="region of interest" description="Disordered" evidence="1">
    <location>
        <begin position="199"/>
        <end position="222"/>
    </location>
</feature>
<dbReference type="Proteomes" id="UP000053820">
    <property type="component" value="Unassembled WGS sequence"/>
</dbReference>
<evidence type="ECO:0000313" key="2">
    <source>
        <dbReference type="EMBL" id="KIJ58531.1"/>
    </source>
</evidence>
<proteinExistence type="predicted"/>
<gene>
    <name evidence="2" type="ORF">HYDPIDRAFT_34087</name>
</gene>
<reference evidence="2 3" key="1">
    <citation type="submission" date="2014-04" db="EMBL/GenBank/DDBJ databases">
        <title>Evolutionary Origins and Diversification of the Mycorrhizal Mutualists.</title>
        <authorList>
            <consortium name="DOE Joint Genome Institute"/>
            <consortium name="Mycorrhizal Genomics Consortium"/>
            <person name="Kohler A."/>
            <person name="Kuo A."/>
            <person name="Nagy L.G."/>
            <person name="Floudas D."/>
            <person name="Copeland A."/>
            <person name="Barry K.W."/>
            <person name="Cichocki N."/>
            <person name="Veneault-Fourrey C."/>
            <person name="LaButti K."/>
            <person name="Lindquist E.A."/>
            <person name="Lipzen A."/>
            <person name="Lundell T."/>
            <person name="Morin E."/>
            <person name="Murat C."/>
            <person name="Riley R."/>
            <person name="Ohm R."/>
            <person name="Sun H."/>
            <person name="Tunlid A."/>
            <person name="Henrissat B."/>
            <person name="Grigoriev I.V."/>
            <person name="Hibbett D.S."/>
            <person name="Martin F."/>
        </authorList>
    </citation>
    <scope>NUCLEOTIDE SEQUENCE [LARGE SCALE GENOMIC DNA]</scope>
    <source>
        <strain evidence="2 3">MD-312</strain>
    </source>
</reference>
<feature type="compositionally biased region" description="Acidic residues" evidence="1">
    <location>
        <begin position="94"/>
        <end position="111"/>
    </location>
</feature>
<protein>
    <submittedName>
        <fullName evidence="2">Uncharacterized protein</fullName>
    </submittedName>
</protein>
<dbReference type="AlphaFoldDB" id="A0A0C9W6T7"/>
<name>A0A0C9W6T7_9AGAM</name>
<feature type="region of interest" description="Disordered" evidence="1">
    <location>
        <begin position="48"/>
        <end position="155"/>
    </location>
</feature>
<accession>A0A0C9W6T7</accession>
<dbReference type="HOGENOM" id="CLU_419221_0_0_1"/>
<evidence type="ECO:0000256" key="1">
    <source>
        <dbReference type="SAM" id="MobiDB-lite"/>
    </source>
</evidence>
<feature type="region of interest" description="Disordered" evidence="1">
    <location>
        <begin position="231"/>
        <end position="250"/>
    </location>
</feature>
<organism evidence="2 3">
    <name type="scientific">Hydnomerulius pinastri MD-312</name>
    <dbReference type="NCBI Taxonomy" id="994086"/>
    <lineage>
        <taxon>Eukaryota</taxon>
        <taxon>Fungi</taxon>
        <taxon>Dikarya</taxon>
        <taxon>Basidiomycota</taxon>
        <taxon>Agaricomycotina</taxon>
        <taxon>Agaricomycetes</taxon>
        <taxon>Agaricomycetidae</taxon>
        <taxon>Boletales</taxon>
        <taxon>Boletales incertae sedis</taxon>
        <taxon>Leucogyrophana</taxon>
    </lineage>
</organism>
<sequence>MSNVADSRHLRHFAIVEEKRKSAEAGVAKAATLENTMELEDAAHKLQFKAPTSNVTQKVARPNAPVKGKPDETMGPAKSQDIVYGSGNKSEYEPGLDDEGDEGDGSQDEGGETPAKQPEADKTHKTKNSCLTISEARKLVPSETAPPNGNGKCKAVDTVSGAVHELASKRPKSIKKIGGLKDSYRTPMKPRAAGEALMTTSAKGGAPRSDSPTFAYGGFEDNDTNDAIEAASNKSSTDKQPRRALAAHQTPLAKIAPNAPAECLKDSSVINTATSGSGRHPGPTNDVLPHGTQWRFKCVFLPIWRAFLGTLENPWNMENLLPFVQEIWDRVFDTQSYDFDSEQDEVYLLCMQRAYEWCGMIAKAAYPKYNSLKEHLAFIMDALGPDLSFIYRNSDVAPDGTRTFSGAFMSPLILHTFLAHIKSTLMANPDDLAELGNVIDNHPCGMLVLSATAIEQALTFCRISGEMQLTGNRTDDSFSDRIWGTKLLHYMHSVQRVSGKKYKAITWGASEYINPSQHSLTSLTAPVQDNNEDVFDERANIMVSSDSLSISCHSGGSPSAKMFRVQRNISITTVLLNPLLTVWTAGSGLTSLRNLIDLICLRPGHPVTQHFSDDVTRPAIVIASYRFANALPGTTVPQGIDHAKWNMFSRSAPP</sequence>
<evidence type="ECO:0000313" key="3">
    <source>
        <dbReference type="Proteomes" id="UP000053820"/>
    </source>
</evidence>
<dbReference type="OrthoDB" id="2684275at2759"/>
<dbReference type="EMBL" id="KN839930">
    <property type="protein sequence ID" value="KIJ58531.1"/>
    <property type="molecule type" value="Genomic_DNA"/>
</dbReference>